<keyword evidence="8 11" id="KW-0830">Ubiquinone</keyword>
<feature type="transmembrane region" description="Helical" evidence="12">
    <location>
        <begin position="287"/>
        <end position="307"/>
    </location>
</feature>
<evidence type="ECO:0000256" key="11">
    <source>
        <dbReference type="RuleBase" id="RU000473"/>
    </source>
</evidence>
<name>A0A0A0QXE4_9EUCA</name>
<dbReference type="AlphaFoldDB" id="A0A0A0QXE4"/>
<dbReference type="GO" id="GO:0009060">
    <property type="term" value="P:aerobic respiration"/>
    <property type="evidence" value="ECO:0007669"/>
    <property type="project" value="TreeGrafter"/>
</dbReference>
<evidence type="ECO:0000256" key="2">
    <source>
        <dbReference type="ARBA" id="ARBA00004225"/>
    </source>
</evidence>
<evidence type="ECO:0000256" key="5">
    <source>
        <dbReference type="ARBA" id="ARBA00022448"/>
    </source>
</evidence>
<comment type="similarity">
    <text evidence="3 10">Belongs to the complex I subunit 1 family.</text>
</comment>
<accession>A0A0A0QXE4</accession>
<keyword evidence="7 12" id="KW-1133">Transmembrane helix</keyword>
<dbReference type="EC" id="7.1.1.2" evidence="11"/>
<dbReference type="GO" id="GO:0003954">
    <property type="term" value="F:NADH dehydrogenase activity"/>
    <property type="evidence" value="ECO:0007669"/>
    <property type="project" value="TreeGrafter"/>
</dbReference>
<keyword evidence="11 13" id="KW-0496">Mitochondrion</keyword>
<evidence type="ECO:0000256" key="10">
    <source>
        <dbReference type="RuleBase" id="RU000471"/>
    </source>
</evidence>
<evidence type="ECO:0000256" key="7">
    <source>
        <dbReference type="ARBA" id="ARBA00022989"/>
    </source>
</evidence>
<feature type="transmembrane region" description="Helical" evidence="12">
    <location>
        <begin position="222"/>
        <end position="245"/>
    </location>
</feature>
<comment type="function">
    <text evidence="1">Core subunit of the mitochondrial membrane respiratory chain NADH dehydrogenase (Complex I) that is believed to belong to the minimal assembly required for catalysis. Complex I functions in the transfer of electrons from NADH to the respiratory chain. The immediate electron acceptor for the enzyme is believed to be ubiquinone.</text>
</comment>
<evidence type="ECO:0000256" key="8">
    <source>
        <dbReference type="ARBA" id="ARBA00023075"/>
    </source>
</evidence>
<keyword evidence="5" id="KW-0813">Transport</keyword>
<gene>
    <name evidence="13" type="primary">nad1</name>
</gene>
<dbReference type="PANTHER" id="PTHR11432:SF3">
    <property type="entry name" value="NADH-UBIQUINONE OXIDOREDUCTASE CHAIN 1"/>
    <property type="match status" value="1"/>
</dbReference>
<evidence type="ECO:0000256" key="1">
    <source>
        <dbReference type="ARBA" id="ARBA00003257"/>
    </source>
</evidence>
<dbReference type="InterPro" id="IPR001694">
    <property type="entry name" value="NADH_UbQ_OxRdtase_su1/FPO"/>
</dbReference>
<feature type="transmembrane region" description="Helical" evidence="12">
    <location>
        <begin position="70"/>
        <end position="91"/>
    </location>
</feature>
<organism evidence="13">
    <name type="scientific">Tenuibranchiurus glypticus</name>
    <dbReference type="NCBI Taxonomy" id="99779"/>
    <lineage>
        <taxon>Eukaryota</taxon>
        <taxon>Metazoa</taxon>
        <taxon>Ecdysozoa</taxon>
        <taxon>Arthropoda</taxon>
        <taxon>Crustacea</taxon>
        <taxon>Multicrustacea</taxon>
        <taxon>Malacostraca</taxon>
        <taxon>Eumalacostraca</taxon>
        <taxon>Eucarida</taxon>
        <taxon>Decapoda</taxon>
        <taxon>Pleocyemata</taxon>
        <taxon>Astacidea</taxon>
        <taxon>Parastacoidea</taxon>
        <taxon>Parastacidae</taxon>
        <taxon>Tenuibranchiurus</taxon>
    </lineage>
</organism>
<evidence type="ECO:0000256" key="3">
    <source>
        <dbReference type="ARBA" id="ARBA00010535"/>
    </source>
</evidence>
<reference evidence="13" key="1">
    <citation type="submission" date="2014-08" db="EMBL/GenBank/DDBJ databases">
        <title>The complete mitogenome sequence of Tenuibranchiurus glypticus.</title>
        <authorList>
            <person name="Gan H.M."/>
            <person name="Lee Y.P."/>
            <person name="Austin C.M."/>
        </authorList>
    </citation>
    <scope>NUCLEOTIDE SEQUENCE</scope>
</reference>
<comment type="catalytic activity">
    <reaction evidence="11">
        <text>a ubiquinone + NADH + 5 H(+)(in) = a ubiquinol + NAD(+) + 4 H(+)(out)</text>
        <dbReference type="Rhea" id="RHEA:29091"/>
        <dbReference type="Rhea" id="RHEA-COMP:9565"/>
        <dbReference type="Rhea" id="RHEA-COMP:9566"/>
        <dbReference type="ChEBI" id="CHEBI:15378"/>
        <dbReference type="ChEBI" id="CHEBI:16389"/>
        <dbReference type="ChEBI" id="CHEBI:17976"/>
        <dbReference type="ChEBI" id="CHEBI:57540"/>
        <dbReference type="ChEBI" id="CHEBI:57945"/>
        <dbReference type="EC" id="7.1.1.2"/>
    </reaction>
</comment>
<keyword evidence="10" id="KW-0520">NAD</keyword>
<feature type="transmembrane region" description="Helical" evidence="12">
    <location>
        <begin position="103"/>
        <end position="125"/>
    </location>
</feature>
<feature type="transmembrane region" description="Helical" evidence="12">
    <location>
        <begin position="6"/>
        <end position="25"/>
    </location>
</feature>
<dbReference type="Pfam" id="PF00146">
    <property type="entry name" value="NADHdh"/>
    <property type="match status" value="1"/>
</dbReference>
<keyword evidence="9 12" id="KW-0472">Membrane</keyword>
<sequence length="309" mass="34789">MLIMLMGHLMLIVCVLVGVAFVTLLERKILGYIQIRKGPNKLGVMGLLQPFSDAVKLFMKEQTSPEVSNFMPYYLSPVFSLFISLILWGVLPTDFGLLSLEVGVLFFLCCLSMGVYPLMVAGWASNCKYSLLGSLRGVAQTISYEVSLALILLSYIILVGSFSFMLLNSFQEFIWLFWLTIPLSLIWFSSCLAETSRTPFDFAEGESELVSGFNTEYSSGGFVLIFMAEYASILFMSMVTVLLFFGGEVGGLFFLKVTLVSFAFIWVRGTLPRMRYDKLMYLAWKSFLPVSLNYLIFFIGLKAVVFFCN</sequence>
<evidence type="ECO:0000313" key="13">
    <source>
        <dbReference type="EMBL" id="AIU94548.1"/>
    </source>
</evidence>
<dbReference type="GO" id="GO:0008137">
    <property type="term" value="F:NADH dehydrogenase (ubiquinone) activity"/>
    <property type="evidence" value="ECO:0007669"/>
    <property type="project" value="UniProtKB-EC"/>
</dbReference>
<dbReference type="HAMAP" id="MF_01350">
    <property type="entry name" value="NDH1_NuoH"/>
    <property type="match status" value="1"/>
</dbReference>
<dbReference type="GO" id="GO:0005743">
    <property type="term" value="C:mitochondrial inner membrane"/>
    <property type="evidence" value="ECO:0007669"/>
    <property type="project" value="UniProtKB-SubCell"/>
</dbReference>
<dbReference type="InterPro" id="IPR018086">
    <property type="entry name" value="NADH_UbQ_OxRdtase_su1_CS"/>
</dbReference>
<proteinExistence type="inferred from homology"/>
<dbReference type="EMBL" id="KM453741">
    <property type="protein sequence ID" value="AIU94548.1"/>
    <property type="molecule type" value="Genomic_DNA"/>
</dbReference>
<comment type="subcellular location">
    <subcellularLocation>
        <location evidence="10">Mitochondrion inner membrane</location>
        <topology evidence="10">Multi-pass membrane protein</topology>
    </subcellularLocation>
    <subcellularLocation>
        <location evidence="2">Mitochondrion membrane</location>
        <topology evidence="2">Multi-pass membrane protein</topology>
    </subcellularLocation>
</comment>
<feature type="transmembrane region" description="Helical" evidence="12">
    <location>
        <begin position="146"/>
        <end position="167"/>
    </location>
</feature>
<dbReference type="PANTHER" id="PTHR11432">
    <property type="entry name" value="NADH DEHYDROGENASE SUBUNIT 1"/>
    <property type="match status" value="1"/>
</dbReference>
<evidence type="ECO:0000256" key="12">
    <source>
        <dbReference type="SAM" id="Phobius"/>
    </source>
</evidence>
<keyword evidence="6 10" id="KW-0812">Transmembrane</keyword>
<evidence type="ECO:0000256" key="4">
    <source>
        <dbReference type="ARBA" id="ARBA00021009"/>
    </source>
</evidence>
<geneLocation type="mitochondrion" evidence="13"/>
<dbReference type="PROSITE" id="PS00668">
    <property type="entry name" value="COMPLEX1_ND1_2"/>
    <property type="match status" value="1"/>
</dbReference>
<dbReference type="PROSITE" id="PS00667">
    <property type="entry name" value="COMPLEX1_ND1_1"/>
    <property type="match status" value="1"/>
</dbReference>
<evidence type="ECO:0000256" key="6">
    <source>
        <dbReference type="ARBA" id="ARBA00022692"/>
    </source>
</evidence>
<evidence type="ECO:0000256" key="9">
    <source>
        <dbReference type="ARBA" id="ARBA00023136"/>
    </source>
</evidence>
<protein>
    <recommendedName>
        <fullName evidence="4 11">NADH-ubiquinone oxidoreductase chain 1</fullName>
        <ecNumber evidence="11">7.1.1.2</ecNumber>
    </recommendedName>
</protein>
<feature type="transmembrane region" description="Helical" evidence="12">
    <location>
        <begin position="251"/>
        <end position="267"/>
    </location>
</feature>